<dbReference type="Gene3D" id="1.20.1070.10">
    <property type="entry name" value="Rhodopsin 7-helix transmembrane proteins"/>
    <property type="match status" value="2"/>
</dbReference>
<dbReference type="InterPro" id="IPR000276">
    <property type="entry name" value="GPCR_Rhodpsn"/>
</dbReference>
<organism evidence="13 14">
    <name type="scientific">Porites lobata</name>
    <dbReference type="NCBI Taxonomy" id="104759"/>
    <lineage>
        <taxon>Eukaryota</taxon>
        <taxon>Metazoa</taxon>
        <taxon>Cnidaria</taxon>
        <taxon>Anthozoa</taxon>
        <taxon>Hexacorallia</taxon>
        <taxon>Scleractinia</taxon>
        <taxon>Fungiina</taxon>
        <taxon>Poritidae</taxon>
        <taxon>Porites</taxon>
    </lineage>
</organism>
<comment type="similarity">
    <text evidence="10">Belongs to the G-protein coupled receptor 1 family.</text>
</comment>
<proteinExistence type="inferred from homology"/>
<dbReference type="Proteomes" id="UP001159405">
    <property type="component" value="Unassembled WGS sequence"/>
</dbReference>
<feature type="domain" description="G-protein coupled receptors family 1 profile" evidence="12">
    <location>
        <begin position="31"/>
        <end position="265"/>
    </location>
</feature>
<gene>
    <name evidence="13" type="ORF">PLOB_00043287</name>
</gene>
<keyword evidence="8" id="KW-0325">Glycoprotein</keyword>
<comment type="caution">
    <text evidence="13">The sequence shown here is derived from an EMBL/GenBank/DDBJ whole genome shotgun (WGS) entry which is preliminary data.</text>
</comment>
<dbReference type="PANTHER" id="PTHR24246:SF27">
    <property type="entry name" value="ADENOSINE RECEPTOR, ISOFORM A"/>
    <property type="match status" value="1"/>
</dbReference>
<feature type="transmembrane region" description="Helical" evidence="11">
    <location>
        <begin position="246"/>
        <end position="265"/>
    </location>
</feature>
<keyword evidence="2" id="KW-1003">Cell membrane</keyword>
<dbReference type="SMART" id="SM01381">
    <property type="entry name" value="7TM_GPCR_Srsx"/>
    <property type="match status" value="1"/>
</dbReference>
<evidence type="ECO:0000256" key="7">
    <source>
        <dbReference type="ARBA" id="ARBA00023170"/>
    </source>
</evidence>
<dbReference type="PROSITE" id="PS50262">
    <property type="entry name" value="G_PROTEIN_RECEP_F1_2"/>
    <property type="match status" value="1"/>
</dbReference>
<evidence type="ECO:0000313" key="14">
    <source>
        <dbReference type="Proteomes" id="UP001159405"/>
    </source>
</evidence>
<evidence type="ECO:0000256" key="6">
    <source>
        <dbReference type="ARBA" id="ARBA00023136"/>
    </source>
</evidence>
<dbReference type="InterPro" id="IPR017452">
    <property type="entry name" value="GPCR_Rhodpsn_7TM"/>
</dbReference>
<protein>
    <recommendedName>
        <fullName evidence="12">G-protein coupled receptors family 1 profile domain-containing protein</fullName>
    </recommendedName>
</protein>
<evidence type="ECO:0000256" key="4">
    <source>
        <dbReference type="ARBA" id="ARBA00022989"/>
    </source>
</evidence>
<dbReference type="PROSITE" id="PS00237">
    <property type="entry name" value="G_PROTEIN_RECEP_F1_1"/>
    <property type="match status" value="1"/>
</dbReference>
<evidence type="ECO:0000256" key="9">
    <source>
        <dbReference type="ARBA" id="ARBA00023224"/>
    </source>
</evidence>
<reference evidence="13 14" key="1">
    <citation type="submission" date="2022-05" db="EMBL/GenBank/DDBJ databases">
        <authorList>
            <consortium name="Genoscope - CEA"/>
            <person name="William W."/>
        </authorList>
    </citation>
    <scope>NUCLEOTIDE SEQUENCE [LARGE SCALE GENOMIC DNA]</scope>
</reference>
<keyword evidence="6 11" id="KW-0472">Membrane</keyword>
<comment type="subcellular location">
    <subcellularLocation>
        <location evidence="1">Cell membrane</location>
        <topology evidence="1">Multi-pass membrane protein</topology>
    </subcellularLocation>
</comment>
<evidence type="ECO:0000256" key="5">
    <source>
        <dbReference type="ARBA" id="ARBA00023040"/>
    </source>
</evidence>
<dbReference type="EMBL" id="CALNXK010000070">
    <property type="protein sequence ID" value="CAH3143229.1"/>
    <property type="molecule type" value="Genomic_DNA"/>
</dbReference>
<evidence type="ECO:0000256" key="2">
    <source>
        <dbReference type="ARBA" id="ARBA00022475"/>
    </source>
</evidence>
<evidence type="ECO:0000256" key="8">
    <source>
        <dbReference type="ARBA" id="ARBA00023180"/>
    </source>
</evidence>
<evidence type="ECO:0000256" key="11">
    <source>
        <dbReference type="SAM" id="Phobius"/>
    </source>
</evidence>
<evidence type="ECO:0000313" key="13">
    <source>
        <dbReference type="EMBL" id="CAH3143229.1"/>
    </source>
</evidence>
<evidence type="ECO:0000259" key="12">
    <source>
        <dbReference type="PROSITE" id="PS50262"/>
    </source>
</evidence>
<keyword evidence="5 10" id="KW-0297">G-protein coupled receptor</keyword>
<feature type="transmembrane region" description="Helical" evidence="11">
    <location>
        <begin position="132"/>
        <end position="152"/>
    </location>
</feature>
<evidence type="ECO:0000256" key="3">
    <source>
        <dbReference type="ARBA" id="ARBA00022692"/>
    </source>
</evidence>
<keyword evidence="9 10" id="KW-0807">Transducer</keyword>
<accession>A0ABN8PHK9</accession>
<dbReference type="PRINTS" id="PR00237">
    <property type="entry name" value="GPCRRHODOPSN"/>
</dbReference>
<feature type="transmembrane region" description="Helical" evidence="11">
    <location>
        <begin position="52"/>
        <end position="80"/>
    </location>
</feature>
<keyword evidence="14" id="KW-1185">Reference proteome</keyword>
<feature type="transmembrane region" description="Helical" evidence="11">
    <location>
        <begin position="158"/>
        <end position="183"/>
    </location>
</feature>
<evidence type="ECO:0000256" key="10">
    <source>
        <dbReference type="RuleBase" id="RU000688"/>
    </source>
</evidence>
<evidence type="ECO:0000256" key="1">
    <source>
        <dbReference type="ARBA" id="ARBA00004651"/>
    </source>
</evidence>
<dbReference type="Pfam" id="PF00001">
    <property type="entry name" value="7tm_1"/>
    <property type="match status" value="2"/>
</dbReference>
<dbReference type="SUPFAM" id="SSF81321">
    <property type="entry name" value="Family A G protein-coupled receptor-like"/>
    <property type="match status" value="1"/>
</dbReference>
<dbReference type="PANTHER" id="PTHR24246">
    <property type="entry name" value="OLFACTORY RECEPTOR AND ADENOSINE RECEPTOR"/>
    <property type="match status" value="1"/>
</dbReference>
<keyword evidence="3 10" id="KW-0812">Transmembrane</keyword>
<keyword evidence="4 11" id="KW-1133">Transmembrane helix</keyword>
<feature type="transmembrane region" description="Helical" evidence="11">
    <location>
        <begin position="210"/>
        <end position="234"/>
    </location>
</feature>
<dbReference type="CDD" id="cd00637">
    <property type="entry name" value="7tm_classA_rhodopsin-like"/>
    <property type="match status" value="1"/>
</dbReference>
<keyword evidence="7 10" id="KW-0675">Receptor</keyword>
<sequence>MNLTNKCHLSPVHAIALMSTNSLTAVLGTFGNVLVCIAVITIPRLRKISNFLLFSLAVADLIVTVACAPLLVAMIGKLAFAHECPTNLELAYYNTGNLSFTSSILHLAAISVDRFLAVVFPLRHNKIMKTYGLKIMLVAVWGIAISFTAIRVVDETSILAFVLFVLSYLIITVSYASIFIFLMKERGKRKYLRGTESRPDAITSNVERRVAFTLAIVILVFSACWFPLITTFFASGKHLVKVHGPAFMWIRTLAVSNSAMNFLIYSWRIRDFREAYVKIFRRVIGRGSA</sequence>
<feature type="transmembrane region" description="Helical" evidence="11">
    <location>
        <begin position="12"/>
        <end position="40"/>
    </location>
</feature>
<name>A0ABN8PHK9_9CNID</name>